<keyword evidence="6" id="KW-0131">Cell cycle</keyword>
<name>A0A914CQV0_9BILA</name>
<feature type="repeat" description="WD" evidence="7">
    <location>
        <begin position="273"/>
        <end position="307"/>
    </location>
</feature>
<keyword evidence="5" id="KW-0498">Mitosis</keyword>
<feature type="region of interest" description="Disordered" evidence="8">
    <location>
        <begin position="1"/>
        <end position="63"/>
    </location>
</feature>
<dbReference type="InterPro" id="IPR036322">
    <property type="entry name" value="WD40_repeat_dom_sf"/>
</dbReference>
<dbReference type="Proteomes" id="UP000887540">
    <property type="component" value="Unplaced"/>
</dbReference>
<dbReference type="GO" id="GO:0010997">
    <property type="term" value="F:anaphase-promoting complex binding"/>
    <property type="evidence" value="ECO:0007669"/>
    <property type="project" value="InterPro"/>
</dbReference>
<comment type="similarity">
    <text evidence="1">Belongs to the WD repeat CDC20/Fizzy family.</text>
</comment>
<dbReference type="AlphaFoldDB" id="A0A914CQV0"/>
<evidence type="ECO:0000313" key="10">
    <source>
        <dbReference type="Proteomes" id="UP000887540"/>
    </source>
</evidence>
<dbReference type="PROSITE" id="PS50082">
    <property type="entry name" value="WD_REPEATS_2"/>
    <property type="match status" value="3"/>
</dbReference>
<proteinExistence type="inferred from homology"/>
<protein>
    <submittedName>
        <fullName evidence="11">Anaphase-promoting complex subunit 4-like WD40 domain-containing protein</fullName>
    </submittedName>
</protein>
<keyword evidence="2 7" id="KW-0853">WD repeat</keyword>
<dbReference type="InterPro" id="IPR033010">
    <property type="entry name" value="Cdc20/Fizzy"/>
</dbReference>
<keyword evidence="4" id="KW-0677">Repeat</keyword>
<feature type="compositionally biased region" description="Low complexity" evidence="8">
    <location>
        <begin position="15"/>
        <end position="26"/>
    </location>
</feature>
<dbReference type="Pfam" id="PF24807">
    <property type="entry name" value="WD40_CDC20-Fz"/>
    <property type="match status" value="1"/>
</dbReference>
<dbReference type="SUPFAM" id="SSF50978">
    <property type="entry name" value="WD40 repeat-like"/>
    <property type="match status" value="1"/>
</dbReference>
<feature type="repeat" description="WD" evidence="7">
    <location>
        <begin position="350"/>
        <end position="381"/>
    </location>
</feature>
<feature type="repeat" description="WD" evidence="7">
    <location>
        <begin position="491"/>
        <end position="523"/>
    </location>
</feature>
<dbReference type="GO" id="GO:0005680">
    <property type="term" value="C:anaphase-promoting complex"/>
    <property type="evidence" value="ECO:0007669"/>
    <property type="project" value="TreeGrafter"/>
</dbReference>
<dbReference type="GO" id="GO:1905786">
    <property type="term" value="P:positive regulation of anaphase-promoting complex-dependent catabolic process"/>
    <property type="evidence" value="ECO:0007669"/>
    <property type="project" value="TreeGrafter"/>
</dbReference>
<dbReference type="GO" id="GO:0031145">
    <property type="term" value="P:anaphase-promoting complex-dependent catabolic process"/>
    <property type="evidence" value="ECO:0007669"/>
    <property type="project" value="TreeGrafter"/>
</dbReference>
<sequence length="550" mass="60978">MHQMIRESTSRTPVNNLSNQLGNLSLKGRTPLSGRRRSKSFSDLPEKSFCKTPTGKARNAFGGASKGIGLLKRRELTPSRNADFSGITDGDRYISMRSDEQLEMASHLLSQDSIILQDNQLNTSTSAPQSPTAAERGKRMKAMMRSKSAPGEMNLLGGPVDLQANALNVGEERILAYRKGLAPRPQAGYRSNANVLYTCLNPSSSVKRAKRHIPRTPDRILDAPGIADDFYLNIIDWSKANVMVVALGSMVWLWKADSGETQLLTEYEDNLSVSTVNWSNEGKYLAVGLSDGSLKLYDVMRQVCLRTIRSSMTRIGCASWRSIGHISYGTRTGTIYHHDVRIPNSLIGTFESHTREVCGLKWSEDERYLTSGGGDHLVNVWTPDQVGAEEPSTLYTFEEHLAGVKAIEYVPFQCFPTTHVATGGGRNDHRVCIWDLATGNLVTTLDTGGQITGIAFSREHREMATALGVPHMLKLWKYSSKLERFDPCIDLEGHTDRLVGLTQSPCGQFVMSAGADETLRLWNCFKVDESMKDKNNSRKFGSQLHNLVVR</sequence>
<dbReference type="PANTHER" id="PTHR19918:SF8">
    <property type="entry name" value="FI02843P"/>
    <property type="match status" value="1"/>
</dbReference>
<evidence type="ECO:0000256" key="5">
    <source>
        <dbReference type="ARBA" id="ARBA00022776"/>
    </source>
</evidence>
<evidence type="ECO:0000313" key="11">
    <source>
        <dbReference type="WBParaSite" id="ACRNAN_scaffold12872.g19904.t1"/>
    </source>
</evidence>
<dbReference type="PANTHER" id="PTHR19918">
    <property type="entry name" value="CELL DIVISION CYCLE 20 CDC20 FIZZY -RELATED"/>
    <property type="match status" value="1"/>
</dbReference>
<dbReference type="GO" id="GO:1990757">
    <property type="term" value="F:ubiquitin ligase activator activity"/>
    <property type="evidence" value="ECO:0007669"/>
    <property type="project" value="TreeGrafter"/>
</dbReference>
<dbReference type="PROSITE" id="PS50294">
    <property type="entry name" value="WD_REPEATS_REGION"/>
    <property type="match status" value="2"/>
</dbReference>
<evidence type="ECO:0000256" key="4">
    <source>
        <dbReference type="ARBA" id="ARBA00022737"/>
    </source>
</evidence>
<keyword evidence="10" id="KW-1185">Reference proteome</keyword>
<dbReference type="InterPro" id="IPR056150">
    <property type="entry name" value="WD40_CDC20-Fz"/>
</dbReference>
<keyword evidence="3" id="KW-0132">Cell division</keyword>
<dbReference type="GO" id="GO:0051301">
    <property type="term" value="P:cell division"/>
    <property type="evidence" value="ECO:0007669"/>
    <property type="project" value="UniProtKB-KW"/>
</dbReference>
<evidence type="ECO:0000259" key="9">
    <source>
        <dbReference type="Pfam" id="PF24807"/>
    </source>
</evidence>
<dbReference type="InterPro" id="IPR001680">
    <property type="entry name" value="WD40_rpt"/>
</dbReference>
<dbReference type="WBParaSite" id="ACRNAN_scaffold12872.g19904.t1">
    <property type="protein sequence ID" value="ACRNAN_scaffold12872.g19904.t1"/>
    <property type="gene ID" value="ACRNAN_scaffold12872.g19904"/>
</dbReference>
<organism evidence="10 11">
    <name type="scientific">Acrobeloides nanus</name>
    <dbReference type="NCBI Taxonomy" id="290746"/>
    <lineage>
        <taxon>Eukaryota</taxon>
        <taxon>Metazoa</taxon>
        <taxon>Ecdysozoa</taxon>
        <taxon>Nematoda</taxon>
        <taxon>Chromadorea</taxon>
        <taxon>Rhabditida</taxon>
        <taxon>Tylenchina</taxon>
        <taxon>Cephalobomorpha</taxon>
        <taxon>Cephaloboidea</taxon>
        <taxon>Cephalobidae</taxon>
        <taxon>Acrobeloides</taxon>
    </lineage>
</organism>
<evidence type="ECO:0000256" key="2">
    <source>
        <dbReference type="ARBA" id="ARBA00022574"/>
    </source>
</evidence>
<accession>A0A914CQV0</accession>
<evidence type="ECO:0000256" key="3">
    <source>
        <dbReference type="ARBA" id="ARBA00022618"/>
    </source>
</evidence>
<evidence type="ECO:0000256" key="8">
    <source>
        <dbReference type="SAM" id="MobiDB-lite"/>
    </source>
</evidence>
<evidence type="ECO:0000256" key="6">
    <source>
        <dbReference type="ARBA" id="ARBA00023306"/>
    </source>
</evidence>
<evidence type="ECO:0000256" key="1">
    <source>
        <dbReference type="ARBA" id="ARBA00006445"/>
    </source>
</evidence>
<dbReference type="InterPro" id="IPR015943">
    <property type="entry name" value="WD40/YVTN_repeat-like_dom_sf"/>
</dbReference>
<reference evidence="11" key="1">
    <citation type="submission" date="2022-11" db="UniProtKB">
        <authorList>
            <consortium name="WormBaseParasite"/>
        </authorList>
    </citation>
    <scope>IDENTIFICATION</scope>
</reference>
<feature type="domain" description="CDC20/Fizzy WD40" evidence="9">
    <location>
        <begin position="221"/>
        <end position="522"/>
    </location>
</feature>
<dbReference type="Gene3D" id="2.130.10.10">
    <property type="entry name" value="YVTN repeat-like/Quinoprotein amine dehydrogenase"/>
    <property type="match status" value="1"/>
</dbReference>
<evidence type="ECO:0000256" key="7">
    <source>
        <dbReference type="PROSITE-ProRule" id="PRU00221"/>
    </source>
</evidence>
<dbReference type="SMART" id="SM00320">
    <property type="entry name" value="WD40"/>
    <property type="match status" value="6"/>
</dbReference>